<accession>A0A5B8U5W8</accession>
<proteinExistence type="predicted"/>
<evidence type="ECO:0000313" key="2">
    <source>
        <dbReference type="EMBL" id="QEC48516.1"/>
    </source>
</evidence>
<evidence type="ECO:0000313" key="3">
    <source>
        <dbReference type="Proteomes" id="UP000321805"/>
    </source>
</evidence>
<reference evidence="2 3" key="1">
    <citation type="journal article" date="2018" name="J. Microbiol.">
        <title>Baekduia soli gen. nov., sp. nov., a novel bacterium isolated from the soil of Baekdu Mountain and proposal of a novel family name, Baekduiaceae fam. nov.</title>
        <authorList>
            <person name="An D.S."/>
            <person name="Siddiqi M.Z."/>
            <person name="Kim K.H."/>
            <person name="Yu H.S."/>
            <person name="Im W.T."/>
        </authorList>
    </citation>
    <scope>NUCLEOTIDE SEQUENCE [LARGE SCALE GENOMIC DNA]</scope>
    <source>
        <strain evidence="2 3">BR7-21</strain>
    </source>
</reference>
<evidence type="ECO:0000256" key="1">
    <source>
        <dbReference type="SAM" id="MobiDB-lite"/>
    </source>
</evidence>
<protein>
    <submittedName>
        <fullName evidence="2">Uncharacterized protein</fullName>
    </submittedName>
</protein>
<dbReference type="Proteomes" id="UP000321805">
    <property type="component" value="Chromosome"/>
</dbReference>
<sequence>MRDTPAPRAARIAIAVLVTSSGRPPERVRLKFQPPPPRAPRSTRTVEADGPACSARIASMPSVWSKIVAP</sequence>
<gene>
    <name evidence="2" type="ORF">FSW04_13705</name>
</gene>
<feature type="region of interest" description="Disordered" evidence="1">
    <location>
        <begin position="26"/>
        <end position="50"/>
    </location>
</feature>
<keyword evidence="3" id="KW-1185">Reference proteome</keyword>
<organism evidence="2 3">
    <name type="scientific">Baekduia soli</name>
    <dbReference type="NCBI Taxonomy" id="496014"/>
    <lineage>
        <taxon>Bacteria</taxon>
        <taxon>Bacillati</taxon>
        <taxon>Actinomycetota</taxon>
        <taxon>Thermoleophilia</taxon>
        <taxon>Solirubrobacterales</taxon>
        <taxon>Baekduiaceae</taxon>
        <taxon>Baekduia</taxon>
    </lineage>
</organism>
<dbReference type="EMBL" id="CP042430">
    <property type="protein sequence ID" value="QEC48516.1"/>
    <property type="molecule type" value="Genomic_DNA"/>
</dbReference>
<dbReference type="AlphaFoldDB" id="A0A5B8U5W8"/>
<name>A0A5B8U5W8_9ACTN</name>
<dbReference type="KEGG" id="bsol:FSW04_13705"/>